<sequence length="200" mass="22771">MDQQFASGTDLSLLRRLQQAPTDQVAWGNFVQRYGRRIYVWCRQWQLQEADAEDVTQSVLLILASKLREFEYDPAGSFRAWLKTVAHHAWAKYVTSQQRPGGGTGDSDTLGVLHSVEARDDLAAKLEEEFDYELLELAMLRVAQRVETRTWRAFQLLALQDVSGAEVAATLGMPVGMVYVAKSRVQKMLHEEIRQLEGRD</sequence>
<dbReference type="Gene3D" id="1.10.1740.10">
    <property type="match status" value="1"/>
</dbReference>
<dbReference type="InterPro" id="IPR014284">
    <property type="entry name" value="RNA_pol_sigma-70_dom"/>
</dbReference>
<protein>
    <submittedName>
        <fullName evidence="7">Sigma-70 family RNA polymerase sigma factor</fullName>
    </submittedName>
</protein>
<dbReference type="GO" id="GO:0006352">
    <property type="term" value="P:DNA-templated transcription initiation"/>
    <property type="evidence" value="ECO:0007669"/>
    <property type="project" value="InterPro"/>
</dbReference>
<keyword evidence="8" id="KW-1185">Reference proteome</keyword>
<keyword evidence="2" id="KW-0805">Transcription regulation</keyword>
<keyword evidence="4" id="KW-0238">DNA-binding</keyword>
<dbReference type="GO" id="GO:0003677">
    <property type="term" value="F:DNA binding"/>
    <property type="evidence" value="ECO:0007669"/>
    <property type="project" value="UniProtKB-KW"/>
</dbReference>
<dbReference type="PANTHER" id="PTHR43133">
    <property type="entry name" value="RNA POLYMERASE ECF-TYPE SIGMA FACTO"/>
    <property type="match status" value="1"/>
</dbReference>
<name>A0A2Z3HKT9_9BACT</name>
<dbReference type="SUPFAM" id="SSF88659">
    <property type="entry name" value="Sigma3 and sigma4 domains of RNA polymerase sigma factors"/>
    <property type="match status" value="1"/>
</dbReference>
<evidence type="ECO:0000256" key="1">
    <source>
        <dbReference type="ARBA" id="ARBA00010641"/>
    </source>
</evidence>
<dbReference type="AlphaFoldDB" id="A0A2Z3HKT9"/>
<evidence type="ECO:0000256" key="2">
    <source>
        <dbReference type="ARBA" id="ARBA00023015"/>
    </source>
</evidence>
<reference evidence="7 8" key="1">
    <citation type="submission" date="2018-01" db="EMBL/GenBank/DDBJ databases">
        <title>G. obscuriglobus.</title>
        <authorList>
            <person name="Franke J."/>
            <person name="Blomberg W."/>
            <person name="Selmecki A."/>
        </authorList>
    </citation>
    <scope>NUCLEOTIDE SEQUENCE [LARGE SCALE GENOMIC DNA]</scope>
    <source>
        <strain evidence="7 8">DSM 5831</strain>
    </source>
</reference>
<comment type="similarity">
    <text evidence="1">Belongs to the sigma-70 factor family. ECF subfamily.</text>
</comment>
<evidence type="ECO:0000256" key="5">
    <source>
        <dbReference type="ARBA" id="ARBA00023163"/>
    </source>
</evidence>
<feature type="domain" description="RNA polymerase sigma-70 region 2" evidence="6">
    <location>
        <begin position="30"/>
        <end position="99"/>
    </location>
</feature>
<gene>
    <name evidence="7" type="ORF">C1280_02155</name>
</gene>
<dbReference type="InterPro" id="IPR039425">
    <property type="entry name" value="RNA_pol_sigma-70-like"/>
</dbReference>
<dbReference type="Proteomes" id="UP000245802">
    <property type="component" value="Chromosome"/>
</dbReference>
<evidence type="ECO:0000259" key="6">
    <source>
        <dbReference type="Pfam" id="PF04542"/>
    </source>
</evidence>
<accession>A0A2Z3HKT9</accession>
<evidence type="ECO:0000256" key="3">
    <source>
        <dbReference type="ARBA" id="ARBA00023082"/>
    </source>
</evidence>
<dbReference type="GO" id="GO:0016987">
    <property type="term" value="F:sigma factor activity"/>
    <property type="evidence" value="ECO:0007669"/>
    <property type="project" value="UniProtKB-KW"/>
</dbReference>
<dbReference type="OrthoDB" id="284734at2"/>
<dbReference type="EMBL" id="CP025958">
    <property type="protein sequence ID" value="AWM42100.1"/>
    <property type="molecule type" value="Genomic_DNA"/>
</dbReference>
<dbReference type="InterPro" id="IPR013324">
    <property type="entry name" value="RNA_pol_sigma_r3/r4-like"/>
</dbReference>
<dbReference type="InterPro" id="IPR007627">
    <property type="entry name" value="RNA_pol_sigma70_r2"/>
</dbReference>
<keyword evidence="5" id="KW-0804">Transcription</keyword>
<proteinExistence type="inferred from homology"/>
<dbReference type="InterPro" id="IPR013325">
    <property type="entry name" value="RNA_pol_sigma_r2"/>
</dbReference>
<evidence type="ECO:0000313" key="7">
    <source>
        <dbReference type="EMBL" id="AWM42100.1"/>
    </source>
</evidence>
<evidence type="ECO:0000313" key="8">
    <source>
        <dbReference type="Proteomes" id="UP000245802"/>
    </source>
</evidence>
<evidence type="ECO:0000256" key="4">
    <source>
        <dbReference type="ARBA" id="ARBA00023125"/>
    </source>
</evidence>
<dbReference type="RefSeq" id="WP_029600852.1">
    <property type="nucleotide sequence ID" value="NZ_CP025958.1"/>
</dbReference>
<organism evidence="7 8">
    <name type="scientific">Gemmata obscuriglobus</name>
    <dbReference type="NCBI Taxonomy" id="114"/>
    <lineage>
        <taxon>Bacteria</taxon>
        <taxon>Pseudomonadati</taxon>
        <taxon>Planctomycetota</taxon>
        <taxon>Planctomycetia</taxon>
        <taxon>Gemmatales</taxon>
        <taxon>Gemmataceae</taxon>
        <taxon>Gemmata</taxon>
    </lineage>
</organism>
<dbReference type="PANTHER" id="PTHR43133:SF8">
    <property type="entry name" value="RNA POLYMERASE SIGMA FACTOR HI_1459-RELATED"/>
    <property type="match status" value="1"/>
</dbReference>
<dbReference type="NCBIfam" id="TIGR02937">
    <property type="entry name" value="sigma70-ECF"/>
    <property type="match status" value="1"/>
</dbReference>
<dbReference type="KEGG" id="gog:C1280_02155"/>
<dbReference type="SUPFAM" id="SSF88946">
    <property type="entry name" value="Sigma2 domain of RNA polymerase sigma factors"/>
    <property type="match status" value="1"/>
</dbReference>
<keyword evidence="3" id="KW-0731">Sigma factor</keyword>
<dbReference type="Pfam" id="PF04542">
    <property type="entry name" value="Sigma70_r2"/>
    <property type="match status" value="1"/>
</dbReference>